<name>A0A1H5V2C4_9FIRM</name>
<dbReference type="InterPro" id="IPR029044">
    <property type="entry name" value="Nucleotide-diphossugar_trans"/>
</dbReference>
<dbReference type="Pfam" id="PF00535">
    <property type="entry name" value="Glycos_transf_2"/>
    <property type="match status" value="1"/>
</dbReference>
<dbReference type="SUPFAM" id="SSF53448">
    <property type="entry name" value="Nucleotide-diphospho-sugar transferases"/>
    <property type="match status" value="1"/>
</dbReference>
<evidence type="ECO:0000313" key="3">
    <source>
        <dbReference type="Proteomes" id="UP000236726"/>
    </source>
</evidence>
<dbReference type="PANTHER" id="PTHR22916:SF3">
    <property type="entry name" value="UDP-GLCNAC:BETAGAL BETA-1,3-N-ACETYLGLUCOSAMINYLTRANSFERASE-LIKE PROTEIN 1"/>
    <property type="match status" value="1"/>
</dbReference>
<sequence>MVNILLSTYNGEKYIFELLNSLLKQKDIDFIITIRDDASTDRTVEIIESFKDERIRLIKSDINMGACKSFLRLLEIAEDADYYAYCDQDDIWYQDKLKYSVKALKKYDKEPTLFISGCDVFSNRKNYNFKRNLDFGNKLKIETTLSYRCPSACLMVFNKALKDKIKTKNLDVRMHDFWTLLVAFAVEARIITSDESLIKYRIHDANTVGLEKNYLKKIDRLIKSATRNKNERQRQAICLYENYSDILSKDNKRKIEKILNYKDSFKNRLNLMFDKNYSDGVYIKLVFALSVLFGVF</sequence>
<dbReference type="Proteomes" id="UP000236726">
    <property type="component" value="Unassembled WGS sequence"/>
</dbReference>
<protein>
    <submittedName>
        <fullName evidence="2">Rhamnosyltransferase</fullName>
    </submittedName>
</protein>
<organism evidence="2 3">
    <name type="scientific">Lachnospira multipara</name>
    <dbReference type="NCBI Taxonomy" id="28051"/>
    <lineage>
        <taxon>Bacteria</taxon>
        <taxon>Bacillati</taxon>
        <taxon>Bacillota</taxon>
        <taxon>Clostridia</taxon>
        <taxon>Lachnospirales</taxon>
        <taxon>Lachnospiraceae</taxon>
        <taxon>Lachnospira</taxon>
    </lineage>
</organism>
<dbReference type="RefSeq" id="WP_103952895.1">
    <property type="nucleotide sequence ID" value="NZ_FNUL01000009.1"/>
</dbReference>
<dbReference type="InterPro" id="IPR001173">
    <property type="entry name" value="Glyco_trans_2-like"/>
</dbReference>
<feature type="domain" description="Glycosyltransferase 2-like" evidence="1">
    <location>
        <begin position="4"/>
        <end position="155"/>
    </location>
</feature>
<evidence type="ECO:0000313" key="2">
    <source>
        <dbReference type="EMBL" id="SEF80567.1"/>
    </source>
</evidence>
<keyword evidence="2" id="KW-0808">Transferase</keyword>
<dbReference type="PANTHER" id="PTHR22916">
    <property type="entry name" value="GLYCOSYLTRANSFERASE"/>
    <property type="match status" value="1"/>
</dbReference>
<accession>A0A1H5V2C4</accession>
<proteinExistence type="predicted"/>
<keyword evidence="3" id="KW-1185">Reference proteome</keyword>
<evidence type="ECO:0000259" key="1">
    <source>
        <dbReference type="Pfam" id="PF00535"/>
    </source>
</evidence>
<dbReference type="EMBL" id="FNUL01000009">
    <property type="protein sequence ID" value="SEF80567.1"/>
    <property type="molecule type" value="Genomic_DNA"/>
</dbReference>
<dbReference type="AlphaFoldDB" id="A0A1H5V2C4"/>
<gene>
    <name evidence="2" type="ORF">SAMN05216537_10933</name>
</gene>
<reference evidence="2 3" key="1">
    <citation type="submission" date="2016-10" db="EMBL/GenBank/DDBJ databases">
        <authorList>
            <person name="de Groot N.N."/>
        </authorList>
    </citation>
    <scope>NUCLEOTIDE SEQUENCE [LARGE SCALE GENOMIC DNA]</scope>
    <source>
        <strain evidence="2 3">D15d</strain>
    </source>
</reference>
<dbReference type="Gene3D" id="3.90.550.10">
    <property type="entry name" value="Spore Coat Polysaccharide Biosynthesis Protein SpsA, Chain A"/>
    <property type="match status" value="1"/>
</dbReference>
<dbReference type="GO" id="GO:0016758">
    <property type="term" value="F:hexosyltransferase activity"/>
    <property type="evidence" value="ECO:0007669"/>
    <property type="project" value="UniProtKB-ARBA"/>
</dbReference>